<dbReference type="InterPro" id="IPR035513">
    <property type="entry name" value="Invertase/methylesterase_inhib"/>
</dbReference>
<dbReference type="GO" id="GO:0004857">
    <property type="term" value="F:enzyme inhibitor activity"/>
    <property type="evidence" value="ECO:0007669"/>
    <property type="project" value="InterPro"/>
</dbReference>
<feature type="domain" description="Pectinesterase inhibitor" evidence="2">
    <location>
        <begin position="36"/>
        <end position="177"/>
    </location>
</feature>
<evidence type="ECO:0000313" key="4">
    <source>
        <dbReference type="Proteomes" id="UP001428341"/>
    </source>
</evidence>
<evidence type="ECO:0000256" key="1">
    <source>
        <dbReference type="SAM" id="SignalP"/>
    </source>
</evidence>
<dbReference type="AlphaFoldDB" id="A0AAP0QUF4"/>
<feature type="chain" id="PRO_5043032708" description="Pectinesterase inhibitor domain-containing protein" evidence="1">
    <location>
        <begin position="31"/>
        <end position="184"/>
    </location>
</feature>
<dbReference type="Proteomes" id="UP001428341">
    <property type="component" value="Unassembled WGS sequence"/>
</dbReference>
<sequence>MASQVRFHVPLFVIVYSIFVHLMLVTTAQAKNENNDGVQLIRKSCNVTEFAKECISVFESDPRSRAAANLTSLVGVGMNISYEKIKEAKSYFLKAQKNATDHWTKEYIDDCLVNYDAAIWQMDNHGFPGFDKRNYEDAISAVNVCNYAAGFCAENGVQLYVQENKKLFNFTGAVYEILSTLVDP</sequence>
<gene>
    <name evidence="3" type="ORF">WN944_007631</name>
</gene>
<dbReference type="Gene3D" id="1.20.140.40">
    <property type="entry name" value="Invertase/pectin methylesterase inhibitor family protein"/>
    <property type="match status" value="1"/>
</dbReference>
<dbReference type="EMBL" id="JBCGBO010000003">
    <property type="protein sequence ID" value="KAK9215626.1"/>
    <property type="molecule type" value="Genomic_DNA"/>
</dbReference>
<keyword evidence="4" id="KW-1185">Reference proteome</keyword>
<proteinExistence type="predicted"/>
<dbReference type="Pfam" id="PF04043">
    <property type="entry name" value="PMEI"/>
    <property type="match status" value="1"/>
</dbReference>
<keyword evidence="1" id="KW-0732">Signal</keyword>
<dbReference type="PANTHER" id="PTHR31890">
    <property type="entry name" value="PLANT INVERTASE/PECTIN METHYLESTERASE INHIBITOR SUPERFAMILY PROTEIN"/>
    <property type="match status" value="1"/>
</dbReference>
<dbReference type="PANTHER" id="PTHR31890:SF9">
    <property type="entry name" value="PLANT INVERTASE_PECTIN METHYLESTERASE INHIBITOR SUPERFAMILY PROTEIN"/>
    <property type="match status" value="1"/>
</dbReference>
<evidence type="ECO:0000259" key="2">
    <source>
        <dbReference type="SMART" id="SM00856"/>
    </source>
</evidence>
<protein>
    <recommendedName>
        <fullName evidence="2">Pectinesterase inhibitor domain-containing protein</fullName>
    </recommendedName>
</protein>
<feature type="signal peptide" evidence="1">
    <location>
        <begin position="1"/>
        <end position="30"/>
    </location>
</feature>
<organism evidence="3 4">
    <name type="scientific">Citrus x changshan-huyou</name>
    <dbReference type="NCBI Taxonomy" id="2935761"/>
    <lineage>
        <taxon>Eukaryota</taxon>
        <taxon>Viridiplantae</taxon>
        <taxon>Streptophyta</taxon>
        <taxon>Embryophyta</taxon>
        <taxon>Tracheophyta</taxon>
        <taxon>Spermatophyta</taxon>
        <taxon>Magnoliopsida</taxon>
        <taxon>eudicotyledons</taxon>
        <taxon>Gunneridae</taxon>
        <taxon>Pentapetalae</taxon>
        <taxon>rosids</taxon>
        <taxon>malvids</taxon>
        <taxon>Sapindales</taxon>
        <taxon>Rutaceae</taxon>
        <taxon>Aurantioideae</taxon>
        <taxon>Citrus</taxon>
    </lineage>
</organism>
<dbReference type="InterPro" id="IPR006501">
    <property type="entry name" value="Pectinesterase_inhib_dom"/>
</dbReference>
<name>A0AAP0QUF4_9ROSI</name>
<dbReference type="NCBIfam" id="TIGR01614">
    <property type="entry name" value="PME_inhib"/>
    <property type="match status" value="1"/>
</dbReference>
<accession>A0AAP0QUF4</accession>
<dbReference type="SMART" id="SM00856">
    <property type="entry name" value="PMEI"/>
    <property type="match status" value="1"/>
</dbReference>
<evidence type="ECO:0000313" key="3">
    <source>
        <dbReference type="EMBL" id="KAK9215626.1"/>
    </source>
</evidence>
<comment type="caution">
    <text evidence="3">The sequence shown here is derived from an EMBL/GenBank/DDBJ whole genome shotgun (WGS) entry which is preliminary data.</text>
</comment>
<dbReference type="SUPFAM" id="SSF101148">
    <property type="entry name" value="Plant invertase/pectin methylesterase inhibitor"/>
    <property type="match status" value="1"/>
</dbReference>
<reference evidence="3 4" key="1">
    <citation type="submission" date="2024-05" db="EMBL/GenBank/DDBJ databases">
        <title>Haplotype-resolved chromosome-level genome assembly of Huyou (Citrus changshanensis).</title>
        <authorList>
            <person name="Miao C."/>
            <person name="Chen W."/>
            <person name="Wu Y."/>
            <person name="Wang L."/>
            <person name="Zhao S."/>
            <person name="Grierson D."/>
            <person name="Xu C."/>
            <person name="Chen K."/>
        </authorList>
    </citation>
    <scope>NUCLEOTIDE SEQUENCE [LARGE SCALE GENOMIC DNA]</scope>
    <source>
        <strain evidence="3">01-14</strain>
        <tissue evidence="3">Leaf</tissue>
    </source>
</reference>